<feature type="transmembrane region" description="Helical" evidence="8">
    <location>
        <begin position="315"/>
        <end position="336"/>
    </location>
</feature>
<dbReference type="InterPro" id="IPR003594">
    <property type="entry name" value="HATPase_dom"/>
</dbReference>
<dbReference type="PRINTS" id="PR00344">
    <property type="entry name" value="BCTRLSENSOR"/>
</dbReference>
<feature type="transmembrane region" description="Helical" evidence="8">
    <location>
        <begin position="285"/>
        <end position="308"/>
    </location>
</feature>
<dbReference type="SMART" id="SM00387">
    <property type="entry name" value="HATPase_c"/>
    <property type="match status" value="1"/>
</dbReference>
<keyword evidence="7 8" id="KW-0472">Membrane</keyword>
<dbReference type="EMBL" id="JAGIBU010000002">
    <property type="protein sequence ID" value="MBS7824204.1"/>
    <property type="molecule type" value="Genomic_DNA"/>
</dbReference>
<dbReference type="SMART" id="SM01080">
    <property type="entry name" value="CHASE2"/>
    <property type="match status" value="1"/>
</dbReference>
<dbReference type="PROSITE" id="PS50109">
    <property type="entry name" value="HIS_KIN"/>
    <property type="match status" value="1"/>
</dbReference>
<evidence type="ECO:0000256" key="7">
    <source>
        <dbReference type="ARBA" id="ARBA00023136"/>
    </source>
</evidence>
<dbReference type="InterPro" id="IPR036097">
    <property type="entry name" value="HisK_dim/P_sf"/>
</dbReference>
<dbReference type="FunFam" id="3.30.565.10:FF:000006">
    <property type="entry name" value="Sensor histidine kinase WalK"/>
    <property type="match status" value="1"/>
</dbReference>
<evidence type="ECO:0000259" key="9">
    <source>
        <dbReference type="PROSITE" id="PS50109"/>
    </source>
</evidence>
<proteinExistence type="predicted"/>
<dbReference type="SUPFAM" id="SSF47384">
    <property type="entry name" value="Homodimeric domain of signal transducing histidine kinase"/>
    <property type="match status" value="1"/>
</dbReference>
<keyword evidence="3" id="KW-0597">Phosphoprotein</keyword>
<dbReference type="InterPro" id="IPR036890">
    <property type="entry name" value="HATPase_C_sf"/>
</dbReference>
<sequence>MVNGQNGQTTGRFRLIIIAVILMLSMTGMFFFFKSSAVTSNLSYSLYDYFIDKKSQALSTESDIVMIVIDDKSIRTLEKIWPWPRAYHAGLIRELTKMGAKVIAYDILFTESSSGDALLSKAIEQHGAVVLPKPLFLSSDGVIPFNDVAHFGHVDVNIDGDGIVRSIDSYLDGMRSFSFAILDVLAQKDDRLPTAQYLYRDELEDPIRFVYSLDRNYPIYSFSDVFMGKIAPSEFKDKVVFVGVSASGIGERMRSSSLKNSTFKTGVEIQASIFEALRTHAVTEYAGTAFNTLAMVSSVVGMTIVAIFATPVMTVALLLLYIGFLTAVTFLLFYFYDYWYSPIALSFAMISVIFVYTIVRIHLSLKEANRTLNLNVADRTKKLVISNLRLAQEMNEKEKIWADLRNSEEQLKALLDGLQIGIVSTDQHGELITANVTALDFFDLDSVENAKSLDQYFQFDIAHGGGKISTRELFKTLMDVNDSTQVECVLASSNPRFNGIPTSLLLSRLSASSEREVNFACIIRDISDQKRAEFITQEFVATVSHELRTPITSIKGSLGLMNSGIAGEIPQKAQKLLELATRNSDRLLSLVNDILDIQKIQLGTLDFHLKTIDIVSVVRQSIEVNELYAQNLGVMIVGHLPSYPIYVMGDSDRLAQIMSNLLSNAAKFSKPDSRVDVRVMLDGKRVRVDVEDYGVGIPDSFSDKVFMKFAQADDAKHRSKGTGLGLSISKAFIERMRGTIHYESQENVGTLFYFYLPLASMEEVNNYISDQKAKKDMFL</sequence>
<evidence type="ECO:0000256" key="2">
    <source>
        <dbReference type="ARBA" id="ARBA00012438"/>
    </source>
</evidence>
<protein>
    <recommendedName>
        <fullName evidence="2">histidine kinase</fullName>
        <ecNumber evidence="2">2.7.13.3</ecNumber>
    </recommendedName>
</protein>
<evidence type="ECO:0000256" key="1">
    <source>
        <dbReference type="ARBA" id="ARBA00000085"/>
    </source>
</evidence>
<accession>A0AB35BVE8</accession>
<reference evidence="10" key="1">
    <citation type="submission" date="2021-03" db="EMBL/GenBank/DDBJ databases">
        <title>Identification and antibiotic profiling of Wohlfahrtiimonas chitiniclastica, an underestimated human pathogen.</title>
        <authorList>
            <person name="Kopf A."/>
            <person name="Bunk B."/>
            <person name="Coldewey S."/>
            <person name="Gunzer F."/>
            <person name="Riedel T."/>
            <person name="Schroettner P."/>
        </authorList>
    </citation>
    <scope>NUCLEOTIDE SEQUENCE</scope>
    <source>
        <strain evidence="10">DSM 100917</strain>
    </source>
</reference>
<dbReference type="EC" id="2.7.13.3" evidence="2"/>
<name>A0AB35BVE8_9GAMM</name>
<feature type="transmembrane region" description="Helical" evidence="8">
    <location>
        <begin position="12"/>
        <end position="33"/>
    </location>
</feature>
<evidence type="ECO:0000256" key="8">
    <source>
        <dbReference type="SAM" id="Phobius"/>
    </source>
</evidence>
<dbReference type="PANTHER" id="PTHR43711">
    <property type="entry name" value="TWO-COMPONENT HISTIDINE KINASE"/>
    <property type="match status" value="1"/>
</dbReference>
<dbReference type="Gene3D" id="3.30.450.20">
    <property type="entry name" value="PAS domain"/>
    <property type="match status" value="1"/>
</dbReference>
<evidence type="ECO:0000256" key="4">
    <source>
        <dbReference type="ARBA" id="ARBA00022679"/>
    </source>
</evidence>
<dbReference type="Pfam" id="PF05226">
    <property type="entry name" value="CHASE2"/>
    <property type="match status" value="1"/>
</dbReference>
<dbReference type="Proteomes" id="UP000680020">
    <property type="component" value="Unassembled WGS sequence"/>
</dbReference>
<dbReference type="PIRSF" id="PIRSF037347">
    <property type="entry name" value="STHK_CHASE2_PAS_prd"/>
    <property type="match status" value="1"/>
</dbReference>
<evidence type="ECO:0000313" key="10">
    <source>
        <dbReference type="EMBL" id="MBS7824204.1"/>
    </source>
</evidence>
<dbReference type="SUPFAM" id="SSF55874">
    <property type="entry name" value="ATPase domain of HSP90 chaperone/DNA topoisomerase II/histidine kinase"/>
    <property type="match status" value="1"/>
</dbReference>
<dbReference type="PANTHER" id="PTHR43711:SF1">
    <property type="entry name" value="HISTIDINE KINASE 1"/>
    <property type="match status" value="1"/>
</dbReference>
<keyword evidence="8" id="KW-1133">Transmembrane helix</keyword>
<dbReference type="Gene3D" id="1.10.287.130">
    <property type="match status" value="1"/>
</dbReference>
<comment type="catalytic activity">
    <reaction evidence="1">
        <text>ATP + protein L-histidine = ADP + protein N-phospho-L-histidine.</text>
        <dbReference type="EC" id="2.7.13.3"/>
    </reaction>
</comment>
<dbReference type="Gene3D" id="3.30.565.10">
    <property type="entry name" value="Histidine kinase-like ATPase, C-terminal domain"/>
    <property type="match status" value="1"/>
</dbReference>
<gene>
    <name evidence="10" type="ORF">J7561_03175</name>
</gene>
<keyword evidence="5" id="KW-0418">Kinase</keyword>
<dbReference type="GO" id="GO:0000155">
    <property type="term" value="F:phosphorelay sensor kinase activity"/>
    <property type="evidence" value="ECO:0007669"/>
    <property type="project" value="InterPro"/>
</dbReference>
<dbReference type="SMART" id="SM00388">
    <property type="entry name" value="HisKA"/>
    <property type="match status" value="1"/>
</dbReference>
<feature type="domain" description="Histidine kinase" evidence="9">
    <location>
        <begin position="542"/>
        <end position="760"/>
    </location>
</feature>
<keyword evidence="8" id="KW-0812">Transmembrane</keyword>
<evidence type="ECO:0000256" key="6">
    <source>
        <dbReference type="ARBA" id="ARBA00023012"/>
    </source>
</evidence>
<dbReference type="InterPro" id="IPR007890">
    <property type="entry name" value="CHASE2"/>
</dbReference>
<dbReference type="Pfam" id="PF02518">
    <property type="entry name" value="HATPase_c"/>
    <property type="match status" value="1"/>
</dbReference>
<evidence type="ECO:0000256" key="5">
    <source>
        <dbReference type="ARBA" id="ARBA00022777"/>
    </source>
</evidence>
<dbReference type="InterPro" id="IPR003661">
    <property type="entry name" value="HisK_dim/P_dom"/>
</dbReference>
<dbReference type="SUPFAM" id="SSF55785">
    <property type="entry name" value="PYP-like sensor domain (PAS domain)"/>
    <property type="match status" value="1"/>
</dbReference>
<dbReference type="InterPro" id="IPR005467">
    <property type="entry name" value="His_kinase_dom"/>
</dbReference>
<keyword evidence="6" id="KW-0902">Two-component regulatory system</keyword>
<dbReference type="InterPro" id="IPR035965">
    <property type="entry name" value="PAS-like_dom_sf"/>
</dbReference>
<organism evidence="10 11">
    <name type="scientific">Wohlfahrtiimonas chitiniclastica</name>
    <dbReference type="NCBI Taxonomy" id="400946"/>
    <lineage>
        <taxon>Bacteria</taxon>
        <taxon>Pseudomonadati</taxon>
        <taxon>Pseudomonadota</taxon>
        <taxon>Gammaproteobacteria</taxon>
        <taxon>Cardiobacteriales</taxon>
        <taxon>Ignatzschineriaceae</taxon>
        <taxon>Wohlfahrtiimonas</taxon>
    </lineage>
</organism>
<dbReference type="Pfam" id="PF00512">
    <property type="entry name" value="HisKA"/>
    <property type="match status" value="1"/>
</dbReference>
<dbReference type="GO" id="GO:0005886">
    <property type="term" value="C:plasma membrane"/>
    <property type="evidence" value="ECO:0007669"/>
    <property type="project" value="UniProtKB-ARBA"/>
</dbReference>
<dbReference type="FunFam" id="1.10.287.130:FF:000001">
    <property type="entry name" value="Two-component sensor histidine kinase"/>
    <property type="match status" value="1"/>
</dbReference>
<feature type="transmembrane region" description="Helical" evidence="8">
    <location>
        <begin position="342"/>
        <end position="363"/>
    </location>
</feature>
<dbReference type="AlphaFoldDB" id="A0AB35BVE8"/>
<dbReference type="CDD" id="cd00082">
    <property type="entry name" value="HisKA"/>
    <property type="match status" value="1"/>
</dbReference>
<evidence type="ECO:0000313" key="11">
    <source>
        <dbReference type="Proteomes" id="UP000680020"/>
    </source>
</evidence>
<keyword evidence="4" id="KW-0808">Transferase</keyword>
<dbReference type="InterPro" id="IPR017181">
    <property type="entry name" value="Sig_transdc_His_kin_CHASE2"/>
</dbReference>
<dbReference type="InterPro" id="IPR004358">
    <property type="entry name" value="Sig_transdc_His_kin-like_C"/>
</dbReference>
<evidence type="ECO:0000256" key="3">
    <source>
        <dbReference type="ARBA" id="ARBA00022553"/>
    </source>
</evidence>
<comment type="caution">
    <text evidence="10">The sequence shown here is derived from an EMBL/GenBank/DDBJ whole genome shotgun (WGS) entry which is preliminary data.</text>
</comment>
<dbReference type="InterPro" id="IPR050736">
    <property type="entry name" value="Sensor_HK_Regulatory"/>
</dbReference>